<gene>
    <name evidence="2" type="ORF">SNF14_11435</name>
</gene>
<protein>
    <submittedName>
        <fullName evidence="2">DUF6090 family protein</fullName>
    </submittedName>
</protein>
<keyword evidence="1" id="KW-0812">Transmembrane</keyword>
<keyword evidence="3" id="KW-1185">Reference proteome</keyword>
<feature type="transmembrane region" description="Helical" evidence="1">
    <location>
        <begin position="21"/>
        <end position="42"/>
    </location>
</feature>
<dbReference type="Pfam" id="PF19578">
    <property type="entry name" value="DUF6090"/>
    <property type="match status" value="1"/>
</dbReference>
<keyword evidence="1" id="KW-1133">Transmembrane helix</keyword>
<evidence type="ECO:0000256" key="1">
    <source>
        <dbReference type="SAM" id="Phobius"/>
    </source>
</evidence>
<accession>A0ABU5ENV3</accession>
<evidence type="ECO:0000313" key="2">
    <source>
        <dbReference type="EMBL" id="MDY2587953.1"/>
    </source>
</evidence>
<sequence length="263" mass="30859">MIKFFRKIRQNLLSEGKTGKYLKYAIGEIVLVVIGILIALSINNWNERQKELAKEQLILKQLYSEYQSNINQLDEKILMRNEALEACNKLLNQIDNPNSINEDVLYQSLWTIFRDPTFDPIQNDIVGSENIRLINNDTLVRFLSNWSSEVFQVQELELEYQKFRTEILLPCYLRLGVSRNVNNNLWKDGYSPTEALDKEFNYQFTIEPTKKQLDLKKVLSDVELEGLVSQVITNHQITNIQSQSLRMRIISMLKIINQEIEKE</sequence>
<evidence type="ECO:0000313" key="3">
    <source>
        <dbReference type="Proteomes" id="UP001285855"/>
    </source>
</evidence>
<comment type="caution">
    <text evidence="2">The sequence shown here is derived from an EMBL/GenBank/DDBJ whole genome shotgun (WGS) entry which is preliminary data.</text>
</comment>
<organism evidence="2 3">
    <name type="scientific">Winogradskyella aquimaris</name>
    <dbReference type="NCBI Taxonomy" id="864074"/>
    <lineage>
        <taxon>Bacteria</taxon>
        <taxon>Pseudomonadati</taxon>
        <taxon>Bacteroidota</taxon>
        <taxon>Flavobacteriia</taxon>
        <taxon>Flavobacteriales</taxon>
        <taxon>Flavobacteriaceae</taxon>
        <taxon>Winogradskyella</taxon>
    </lineage>
</organism>
<reference evidence="2 3" key="1">
    <citation type="submission" date="2023-11" db="EMBL/GenBank/DDBJ databases">
        <title>Winogradskyella pelagius sp. nov., isolated from coastal sediment.</title>
        <authorList>
            <person name="Li F."/>
        </authorList>
    </citation>
    <scope>NUCLEOTIDE SEQUENCE [LARGE SCALE GENOMIC DNA]</scope>
    <source>
        <strain evidence="2 3">KCTC 23502</strain>
    </source>
</reference>
<keyword evidence="1" id="KW-0472">Membrane</keyword>
<dbReference type="RefSeq" id="WP_320556306.1">
    <property type="nucleotide sequence ID" value="NZ_JAXDAE010000012.1"/>
</dbReference>
<proteinExistence type="predicted"/>
<dbReference type="EMBL" id="JAXDAE010000012">
    <property type="protein sequence ID" value="MDY2587953.1"/>
    <property type="molecule type" value="Genomic_DNA"/>
</dbReference>
<dbReference type="InterPro" id="IPR045749">
    <property type="entry name" value="DUF6090"/>
</dbReference>
<name>A0ABU5ENV3_9FLAO</name>
<dbReference type="Proteomes" id="UP001285855">
    <property type="component" value="Unassembled WGS sequence"/>
</dbReference>